<evidence type="ECO:0000256" key="2">
    <source>
        <dbReference type="ARBA" id="ARBA00022598"/>
    </source>
</evidence>
<evidence type="ECO:0000313" key="7">
    <source>
        <dbReference type="Proteomes" id="UP000234681"/>
    </source>
</evidence>
<keyword evidence="4" id="KW-0067">ATP-binding</keyword>
<evidence type="ECO:0000313" key="6">
    <source>
        <dbReference type="EMBL" id="EDM08830.1"/>
    </source>
</evidence>
<dbReference type="SUPFAM" id="SSF52374">
    <property type="entry name" value="Nucleotidylyl transferase"/>
    <property type="match status" value="1"/>
</dbReference>
<feature type="domain" description="tRNA synthetases class I catalytic" evidence="5">
    <location>
        <begin position="4"/>
        <end position="194"/>
    </location>
</feature>
<keyword evidence="2" id="KW-0436">Ligase</keyword>
<evidence type="ECO:0000256" key="1">
    <source>
        <dbReference type="ARBA" id="ARBA00005594"/>
    </source>
</evidence>
<dbReference type="Proteomes" id="UP000234681">
    <property type="component" value="Chromosome 16"/>
</dbReference>
<comment type="similarity">
    <text evidence="1">Belongs to the class-I aminoacyl-tRNA synthetase family.</text>
</comment>
<gene>
    <name evidence="6" type="ORF">rCG_43187</name>
</gene>
<protein>
    <submittedName>
        <fullName evidence="6">RCG43187, isoform CRA_d</fullName>
    </submittedName>
</protein>
<evidence type="ECO:0000256" key="4">
    <source>
        <dbReference type="ARBA" id="ARBA00022840"/>
    </source>
</evidence>
<dbReference type="EMBL" id="CH473970">
    <property type="protein sequence ID" value="EDM08830.1"/>
    <property type="molecule type" value="Genomic_DNA"/>
</dbReference>
<sequence length="241" mass="26688">MAMSITDVDDKIIKRANEMNVSPASLASLFEEEFKQDMAALKVLPPTVYLRVTENIPQIISFIQGIIAHGHAYATATGSVYFDLRARGDKYGKLVNTVPSATAEPVDSDKRHSSDFALWKGAKPQEVFWASPWGDGRPGWHIECSAMASEVFGSQLDIHTGGIDLAFPHHENEIAQSEVFHQCQQWGNYFLHSGEPDLRQTSSLVLSTLPLESIALQGGLEMSLTEITAWVSVEYLFFLLC</sequence>
<keyword evidence="3" id="KW-0547">Nucleotide-binding</keyword>
<organism evidence="6 7">
    <name type="scientific">Rattus norvegicus</name>
    <name type="common">Rat</name>
    <dbReference type="NCBI Taxonomy" id="10116"/>
    <lineage>
        <taxon>Eukaryota</taxon>
        <taxon>Metazoa</taxon>
        <taxon>Chordata</taxon>
        <taxon>Craniata</taxon>
        <taxon>Vertebrata</taxon>
        <taxon>Euteleostomi</taxon>
        <taxon>Mammalia</taxon>
        <taxon>Eutheria</taxon>
        <taxon>Euarchontoglires</taxon>
        <taxon>Glires</taxon>
        <taxon>Rodentia</taxon>
        <taxon>Myomorpha</taxon>
        <taxon>Muroidea</taxon>
        <taxon>Muridae</taxon>
        <taxon>Murinae</taxon>
        <taxon>Rattus</taxon>
    </lineage>
</organism>
<dbReference type="PANTHER" id="PTHR10890">
    <property type="entry name" value="CYSTEINYL-TRNA SYNTHETASE"/>
    <property type="match status" value="1"/>
</dbReference>
<accession>A6IWP3</accession>
<name>A6IWP3_RAT</name>
<dbReference type="AlphaFoldDB" id="A6IWP3"/>
<dbReference type="InterPro" id="IPR024909">
    <property type="entry name" value="Cys-tRNA/MSH_ligase"/>
</dbReference>
<dbReference type="GO" id="GO:0005524">
    <property type="term" value="F:ATP binding"/>
    <property type="evidence" value="ECO:0007669"/>
    <property type="project" value="UniProtKB-KW"/>
</dbReference>
<dbReference type="Gene3D" id="3.40.50.620">
    <property type="entry name" value="HUPs"/>
    <property type="match status" value="1"/>
</dbReference>
<dbReference type="GO" id="GO:0016874">
    <property type="term" value="F:ligase activity"/>
    <property type="evidence" value="ECO:0007669"/>
    <property type="project" value="UniProtKB-KW"/>
</dbReference>
<reference evidence="6 7" key="1">
    <citation type="submission" date="2005-09" db="EMBL/GenBank/DDBJ databases">
        <authorList>
            <person name="Mural R.J."/>
            <person name="Li P.W."/>
            <person name="Adams M.D."/>
            <person name="Amanatides P.G."/>
            <person name="Baden-Tillson H."/>
            <person name="Barnstead M."/>
            <person name="Chin S.H."/>
            <person name="Dew I."/>
            <person name="Evans C.A."/>
            <person name="Ferriera S."/>
            <person name="Flanigan M."/>
            <person name="Fosler C."/>
            <person name="Glodek A."/>
            <person name="Gu Z."/>
            <person name="Holt R.A."/>
            <person name="Jennings D."/>
            <person name="Kraft C.L."/>
            <person name="Lu F."/>
            <person name="Nguyen T."/>
            <person name="Nusskern D.R."/>
            <person name="Pfannkoch C.M."/>
            <person name="Sitter C."/>
            <person name="Sutton G.G."/>
            <person name="Venter J.C."/>
            <person name="Wang Z."/>
            <person name="Woodage T."/>
            <person name="Zheng X.H."/>
            <person name="Zhong F."/>
        </authorList>
    </citation>
    <scope>NUCLEOTIDE SEQUENCE [LARGE SCALE GENOMIC DNA]</scope>
    <source>
        <strain>BN</strain>
        <strain evidence="7">Sprague-Dawley</strain>
    </source>
</reference>
<dbReference type="Pfam" id="PF01406">
    <property type="entry name" value="tRNA-synt_1e"/>
    <property type="match status" value="1"/>
</dbReference>
<dbReference type="InterPro" id="IPR032678">
    <property type="entry name" value="tRNA-synt_1_cat_dom"/>
</dbReference>
<dbReference type="PRINTS" id="PR00983">
    <property type="entry name" value="TRNASYNTHCYS"/>
</dbReference>
<evidence type="ECO:0000259" key="5">
    <source>
        <dbReference type="Pfam" id="PF01406"/>
    </source>
</evidence>
<dbReference type="PANTHER" id="PTHR10890:SF27">
    <property type="entry name" value="CYSTEINE--TRNA LIGASE, MITOCHONDRIAL-RELATED"/>
    <property type="match status" value="1"/>
</dbReference>
<dbReference type="InterPro" id="IPR014729">
    <property type="entry name" value="Rossmann-like_a/b/a_fold"/>
</dbReference>
<proteinExistence type="inferred from homology"/>
<evidence type="ECO:0000256" key="3">
    <source>
        <dbReference type="ARBA" id="ARBA00022741"/>
    </source>
</evidence>